<feature type="domain" description="GGDEF" evidence="4">
    <location>
        <begin position="256"/>
        <end position="390"/>
    </location>
</feature>
<geneLocation type="plasmid" evidence="5 6">
    <name>pTM2</name>
</geneLocation>
<dbReference type="GO" id="GO:0052621">
    <property type="term" value="F:diguanylate cyclase activity"/>
    <property type="evidence" value="ECO:0007669"/>
    <property type="project" value="UniProtKB-EC"/>
</dbReference>
<dbReference type="Proteomes" id="UP000005258">
    <property type="component" value="Plasmid pTM2"/>
</dbReference>
<evidence type="ECO:0000256" key="3">
    <source>
        <dbReference type="SAM" id="Phobius"/>
    </source>
</evidence>
<name>I3TTP7_TISMK</name>
<accession>I3TTP7</accession>
<dbReference type="Gene3D" id="3.30.70.270">
    <property type="match status" value="1"/>
</dbReference>
<dbReference type="EMBL" id="CP003238">
    <property type="protein sequence ID" value="AFK56135.1"/>
    <property type="molecule type" value="Genomic_DNA"/>
</dbReference>
<dbReference type="InterPro" id="IPR029787">
    <property type="entry name" value="Nucleotide_cyclase"/>
</dbReference>
<dbReference type="GO" id="GO:0043709">
    <property type="term" value="P:cell adhesion involved in single-species biofilm formation"/>
    <property type="evidence" value="ECO:0007669"/>
    <property type="project" value="TreeGrafter"/>
</dbReference>
<evidence type="ECO:0000259" key="4">
    <source>
        <dbReference type="PROSITE" id="PS50887"/>
    </source>
</evidence>
<dbReference type="PANTHER" id="PTHR45138">
    <property type="entry name" value="REGULATORY COMPONENTS OF SENSORY TRANSDUCTION SYSTEM"/>
    <property type="match status" value="1"/>
</dbReference>
<proteinExistence type="predicted"/>
<dbReference type="InterPro" id="IPR000160">
    <property type="entry name" value="GGDEF_dom"/>
</dbReference>
<keyword evidence="3" id="KW-0472">Membrane</keyword>
<dbReference type="InterPro" id="IPR043128">
    <property type="entry name" value="Rev_trsase/Diguanyl_cyclase"/>
</dbReference>
<dbReference type="PATRIC" id="fig|1110502.3.peg.4385"/>
<feature type="transmembrane region" description="Helical" evidence="3">
    <location>
        <begin position="120"/>
        <end position="137"/>
    </location>
</feature>
<dbReference type="CDD" id="cd01949">
    <property type="entry name" value="GGDEF"/>
    <property type="match status" value="1"/>
</dbReference>
<feature type="transmembrane region" description="Helical" evidence="3">
    <location>
        <begin position="158"/>
        <end position="182"/>
    </location>
</feature>
<dbReference type="Pfam" id="PF00990">
    <property type="entry name" value="GGDEF"/>
    <property type="match status" value="1"/>
</dbReference>
<feature type="transmembrane region" description="Helical" evidence="3">
    <location>
        <begin position="12"/>
        <end position="29"/>
    </location>
</feature>
<keyword evidence="6" id="KW-1185">Reference proteome</keyword>
<evidence type="ECO:0000313" key="6">
    <source>
        <dbReference type="Proteomes" id="UP000005258"/>
    </source>
</evidence>
<reference evidence="5 6" key="1">
    <citation type="journal article" date="2012" name="J. Am. Chem. Soc.">
        <title>Bacterial biosynthesis and maturation of the didemnin anti-cancer agents.</title>
        <authorList>
            <person name="Xu Y."/>
            <person name="Kersten R.D."/>
            <person name="Nam S.J."/>
            <person name="Lu L."/>
            <person name="Al-Suwailem A.M."/>
            <person name="Zheng H."/>
            <person name="Fenical W."/>
            <person name="Dorrestein P.C."/>
            <person name="Moore B.S."/>
            <person name="Qian P.Y."/>
        </authorList>
    </citation>
    <scope>NUCLEOTIDE SEQUENCE [LARGE SCALE GENOMIC DNA]</scope>
    <source>
        <strain evidence="5 6">KA081020-065</strain>
    </source>
</reference>
<dbReference type="KEGG" id="tmo:TMO_b0127"/>
<keyword evidence="3" id="KW-1133">Transmembrane helix</keyword>
<comment type="catalytic activity">
    <reaction evidence="2">
        <text>2 GTP = 3',3'-c-di-GMP + 2 diphosphate</text>
        <dbReference type="Rhea" id="RHEA:24898"/>
        <dbReference type="ChEBI" id="CHEBI:33019"/>
        <dbReference type="ChEBI" id="CHEBI:37565"/>
        <dbReference type="ChEBI" id="CHEBI:58805"/>
        <dbReference type="EC" id="2.7.7.65"/>
    </reaction>
</comment>
<dbReference type="InterPro" id="IPR050469">
    <property type="entry name" value="Diguanylate_Cyclase"/>
</dbReference>
<dbReference type="HOGENOM" id="CLU_000445_11_1_5"/>
<dbReference type="SMART" id="SM00267">
    <property type="entry name" value="GGDEF"/>
    <property type="match status" value="1"/>
</dbReference>
<sequence length="391" mass="41889">MPLDPDTLLASSMFINASGAIVFSLFWLADRRSPELALWAAGYVLITLGLLGMMLLSTTDYPSAWAGGAAFLLCGLSPACFWLGTRCFDRIRPVWWGPALVAGSMPGLQYLVGIELGRPPASVAATTALLLAVLYAFNTHVLARGIGRDPSLPGRWPVARMVVSVCLGLYCLSFIASALVTWHGGGSGVEAEAASIVIVSVVDNLLGVISCIAMAGMLWERARADLAREARIDPLTGLLNRRGLHDGARRWLARSRPLAVIIADIDRFKRINDAHGHAGGDLVLTTFAHLIRDVCPAEDSLLARIGGEEFVILLRHADPDAARHFADRLRHEVETGGFLVAGERLAITVSIGLAFPSAAETDLTPALERADRALYAAKRGGRNRVEELAAV</sequence>
<evidence type="ECO:0000313" key="5">
    <source>
        <dbReference type="EMBL" id="AFK56135.1"/>
    </source>
</evidence>
<organism evidence="5 6">
    <name type="scientific">Tistrella mobilis (strain KA081020-065)</name>
    <dbReference type="NCBI Taxonomy" id="1110502"/>
    <lineage>
        <taxon>Bacteria</taxon>
        <taxon>Pseudomonadati</taxon>
        <taxon>Pseudomonadota</taxon>
        <taxon>Alphaproteobacteria</taxon>
        <taxon>Geminicoccales</taxon>
        <taxon>Geminicoccaceae</taxon>
        <taxon>Tistrella</taxon>
    </lineage>
</organism>
<dbReference type="RefSeq" id="WP_014752888.1">
    <property type="nucleotide sequence ID" value="NC_017966.1"/>
</dbReference>
<dbReference type="FunFam" id="3.30.70.270:FF:000001">
    <property type="entry name" value="Diguanylate cyclase domain protein"/>
    <property type="match status" value="1"/>
</dbReference>
<dbReference type="PROSITE" id="PS50887">
    <property type="entry name" value="GGDEF"/>
    <property type="match status" value="1"/>
</dbReference>
<dbReference type="SUPFAM" id="SSF55073">
    <property type="entry name" value="Nucleotide cyclase"/>
    <property type="match status" value="1"/>
</dbReference>
<keyword evidence="3" id="KW-0812">Transmembrane</keyword>
<protein>
    <recommendedName>
        <fullName evidence="1">diguanylate cyclase</fullName>
        <ecNumber evidence="1">2.7.7.65</ecNumber>
    </recommendedName>
</protein>
<feature type="transmembrane region" description="Helical" evidence="3">
    <location>
        <begin position="36"/>
        <end position="57"/>
    </location>
</feature>
<feature type="transmembrane region" description="Helical" evidence="3">
    <location>
        <begin position="63"/>
        <end position="83"/>
    </location>
</feature>
<dbReference type="PANTHER" id="PTHR45138:SF9">
    <property type="entry name" value="DIGUANYLATE CYCLASE DGCM-RELATED"/>
    <property type="match status" value="1"/>
</dbReference>
<dbReference type="GO" id="GO:1902201">
    <property type="term" value="P:negative regulation of bacterial-type flagellum-dependent cell motility"/>
    <property type="evidence" value="ECO:0007669"/>
    <property type="project" value="TreeGrafter"/>
</dbReference>
<evidence type="ECO:0000256" key="2">
    <source>
        <dbReference type="ARBA" id="ARBA00034247"/>
    </source>
</evidence>
<dbReference type="GO" id="GO:0005886">
    <property type="term" value="C:plasma membrane"/>
    <property type="evidence" value="ECO:0007669"/>
    <property type="project" value="TreeGrafter"/>
</dbReference>
<evidence type="ECO:0000256" key="1">
    <source>
        <dbReference type="ARBA" id="ARBA00012528"/>
    </source>
</evidence>
<dbReference type="AlphaFoldDB" id="I3TTP7"/>
<dbReference type="EC" id="2.7.7.65" evidence="1"/>
<feature type="transmembrane region" description="Helical" evidence="3">
    <location>
        <begin position="194"/>
        <end position="219"/>
    </location>
</feature>
<keyword evidence="5" id="KW-0614">Plasmid</keyword>
<feature type="transmembrane region" description="Helical" evidence="3">
    <location>
        <begin position="95"/>
        <end position="114"/>
    </location>
</feature>
<gene>
    <name evidence="5" type="primary">ycdT</name>
    <name evidence="5" type="ordered locus">TMO_b0127</name>
</gene>
<dbReference type="NCBIfam" id="TIGR00254">
    <property type="entry name" value="GGDEF"/>
    <property type="match status" value="1"/>
</dbReference>